<reference evidence="1 2" key="1">
    <citation type="journal article" date="2018" name="Science">
        <title>The opium poppy genome and morphinan production.</title>
        <authorList>
            <person name="Guo L."/>
            <person name="Winzer T."/>
            <person name="Yang X."/>
            <person name="Li Y."/>
            <person name="Ning Z."/>
            <person name="He Z."/>
            <person name="Teodor R."/>
            <person name="Lu Y."/>
            <person name="Bowser T.A."/>
            <person name="Graham I.A."/>
            <person name="Ye K."/>
        </authorList>
    </citation>
    <scope>NUCLEOTIDE SEQUENCE [LARGE SCALE GENOMIC DNA]</scope>
    <source>
        <strain evidence="2">cv. HN1</strain>
        <tissue evidence="1">Leaves</tissue>
    </source>
</reference>
<dbReference type="AlphaFoldDB" id="A0A4Y7KMY0"/>
<dbReference type="SUPFAM" id="SSF52540">
    <property type="entry name" value="P-loop containing nucleoside triphosphate hydrolases"/>
    <property type="match status" value="1"/>
</dbReference>
<dbReference type="STRING" id="3469.A0A4Y7KMY0"/>
<dbReference type="Gramene" id="RZC73235">
    <property type="protein sequence ID" value="RZC73235"/>
    <property type="gene ID" value="C5167_048714"/>
</dbReference>
<proteinExistence type="predicted"/>
<dbReference type="Gene3D" id="3.40.50.300">
    <property type="entry name" value="P-loop containing nucleotide triphosphate hydrolases"/>
    <property type="match status" value="1"/>
</dbReference>
<accession>A0A4Y7KMY0</accession>
<evidence type="ECO:0000313" key="2">
    <source>
        <dbReference type="Proteomes" id="UP000316621"/>
    </source>
</evidence>
<evidence type="ECO:0000313" key="1">
    <source>
        <dbReference type="EMBL" id="RZC73235.1"/>
    </source>
</evidence>
<dbReference type="EMBL" id="CM010722">
    <property type="protein sequence ID" value="RZC73235.1"/>
    <property type="molecule type" value="Genomic_DNA"/>
</dbReference>
<organism evidence="1 2">
    <name type="scientific">Papaver somniferum</name>
    <name type="common">Opium poppy</name>
    <dbReference type="NCBI Taxonomy" id="3469"/>
    <lineage>
        <taxon>Eukaryota</taxon>
        <taxon>Viridiplantae</taxon>
        <taxon>Streptophyta</taxon>
        <taxon>Embryophyta</taxon>
        <taxon>Tracheophyta</taxon>
        <taxon>Spermatophyta</taxon>
        <taxon>Magnoliopsida</taxon>
        <taxon>Ranunculales</taxon>
        <taxon>Papaveraceae</taxon>
        <taxon>Papaveroideae</taxon>
        <taxon>Papaver</taxon>
    </lineage>
</organism>
<sequence>MEVEEYVKHPGKFALVGGKRLKGMIMTGGLGTGKTLLSKTIAAEARVPSFIQSRFRKELCMYGSSWHFLGFCKHIDILEGLPMVFSVCNIIKGRRRKCRSTSTRYLGACKSCSSRRLQSGLGETLHF</sequence>
<dbReference type="Proteomes" id="UP000316621">
    <property type="component" value="Chromosome 8"/>
</dbReference>
<keyword evidence="2" id="KW-1185">Reference proteome</keyword>
<name>A0A4Y7KMY0_PAPSO</name>
<evidence type="ECO:0008006" key="3">
    <source>
        <dbReference type="Google" id="ProtNLM"/>
    </source>
</evidence>
<gene>
    <name evidence="1" type="ORF">C5167_048714</name>
</gene>
<dbReference type="InterPro" id="IPR027417">
    <property type="entry name" value="P-loop_NTPase"/>
</dbReference>
<protein>
    <recommendedName>
        <fullName evidence="3">ATPase AAA-type core domain-containing protein</fullName>
    </recommendedName>
</protein>